<dbReference type="EMBL" id="QKYU01000001">
    <property type="protein sequence ID" value="PZW51053.1"/>
    <property type="molecule type" value="Genomic_DNA"/>
</dbReference>
<comment type="caution">
    <text evidence="3">The sequence shown here is derived from an EMBL/GenBank/DDBJ whole genome shotgun (WGS) entry which is preliminary data.</text>
</comment>
<gene>
    <name evidence="3" type="ORF">C8P66_101270</name>
</gene>
<keyword evidence="1" id="KW-0812">Transmembrane</keyword>
<feature type="transmembrane region" description="Helical" evidence="1">
    <location>
        <begin position="445"/>
        <end position="467"/>
    </location>
</feature>
<organism evidence="3 4">
    <name type="scientific">Humitalea rosea</name>
    <dbReference type="NCBI Taxonomy" id="990373"/>
    <lineage>
        <taxon>Bacteria</taxon>
        <taxon>Pseudomonadati</taxon>
        <taxon>Pseudomonadota</taxon>
        <taxon>Alphaproteobacteria</taxon>
        <taxon>Acetobacterales</taxon>
        <taxon>Roseomonadaceae</taxon>
        <taxon>Humitalea</taxon>
    </lineage>
</organism>
<protein>
    <submittedName>
        <fullName evidence="3">UIT6 family transporter</fullName>
    </submittedName>
</protein>
<keyword evidence="1" id="KW-0472">Membrane</keyword>
<feature type="transmembrane region" description="Helical" evidence="1">
    <location>
        <begin position="246"/>
        <end position="267"/>
    </location>
</feature>
<proteinExistence type="predicted"/>
<evidence type="ECO:0000256" key="1">
    <source>
        <dbReference type="SAM" id="Phobius"/>
    </source>
</evidence>
<feature type="transmembrane region" description="Helical" evidence="1">
    <location>
        <begin position="98"/>
        <end position="117"/>
    </location>
</feature>
<feature type="signal peptide" evidence="2">
    <location>
        <begin position="1"/>
        <end position="24"/>
    </location>
</feature>
<feature type="transmembrane region" description="Helical" evidence="1">
    <location>
        <begin position="374"/>
        <end position="392"/>
    </location>
</feature>
<dbReference type="Pfam" id="PF16980">
    <property type="entry name" value="CitMHS_2"/>
    <property type="match status" value="1"/>
</dbReference>
<keyword evidence="4" id="KW-1185">Reference proteome</keyword>
<keyword evidence="1" id="KW-1133">Transmembrane helix</keyword>
<feature type="transmembrane region" description="Helical" evidence="1">
    <location>
        <begin position="315"/>
        <end position="341"/>
    </location>
</feature>
<feature type="transmembrane region" description="Helical" evidence="1">
    <location>
        <begin position="208"/>
        <end position="226"/>
    </location>
</feature>
<sequence length="468" mass="49612">MGHAGRLGVFAALLPALLPGSAWASGADGAHMSLLWGLPFAGVLLSIALMPLLAGRLWHHHYGKIAAGWSALFLLPFALVYGVGEAWGEFTYVLVTEYSPFIILLLALYTAGGGVLLKGRLVGSPLTNVALLAVGTLVASVMGTTGASMLLIRPVLRANAFRAHKLHTFVFFIFLVGNIGGSLTPLGDPPLYLGFLKGVSFFWPTEHLFAEFLTCAVILLAIYYVIDSLAWAKETDIPVHDGTHQPLRIEGWVNIALLGVVVLGVLLQGVWHPGEVSLLGQPIGIERLVAMAIFLCVTFASVALTPNALREANGFAWGAILEVAKLFAAIFLCMAPVLAILKAGMAGAAAPLVALTSDAAGAPVPWVYFWMSGVLSSFLDNAPTYLVFFNLAGGEAGRLMTDGALTLAAISCGAVFMGANSYIGNAPNFMVKAIVEEQGVRMPSFFGYVGWAVVFLIPVFVLLTFLFF</sequence>
<feature type="transmembrane region" description="Helical" evidence="1">
    <location>
        <begin position="65"/>
        <end position="83"/>
    </location>
</feature>
<evidence type="ECO:0000313" key="3">
    <source>
        <dbReference type="EMBL" id="PZW51053.1"/>
    </source>
</evidence>
<feature type="chain" id="PRO_5016152900" evidence="2">
    <location>
        <begin position="25"/>
        <end position="468"/>
    </location>
</feature>
<evidence type="ECO:0000256" key="2">
    <source>
        <dbReference type="SAM" id="SignalP"/>
    </source>
</evidence>
<keyword evidence="2" id="KW-0732">Signal</keyword>
<feature type="transmembrane region" description="Helical" evidence="1">
    <location>
        <begin position="129"/>
        <end position="156"/>
    </location>
</feature>
<dbReference type="AlphaFoldDB" id="A0A2W7JG55"/>
<dbReference type="OrthoDB" id="9765532at2"/>
<feature type="transmembrane region" description="Helical" evidence="1">
    <location>
        <begin position="168"/>
        <end position="187"/>
    </location>
</feature>
<reference evidence="3 4" key="1">
    <citation type="submission" date="2018-06" db="EMBL/GenBank/DDBJ databases">
        <title>Genomic Encyclopedia of Archaeal and Bacterial Type Strains, Phase II (KMG-II): from individual species to whole genera.</title>
        <authorList>
            <person name="Goeker M."/>
        </authorList>
    </citation>
    <scope>NUCLEOTIDE SEQUENCE [LARGE SCALE GENOMIC DNA]</scope>
    <source>
        <strain evidence="3 4">DSM 24525</strain>
    </source>
</reference>
<dbReference type="Proteomes" id="UP000249688">
    <property type="component" value="Unassembled WGS sequence"/>
</dbReference>
<feature type="transmembrane region" description="Helical" evidence="1">
    <location>
        <begin position="288"/>
        <end position="309"/>
    </location>
</feature>
<feature type="transmembrane region" description="Helical" evidence="1">
    <location>
        <begin position="404"/>
        <end position="425"/>
    </location>
</feature>
<accession>A0A2W7JG55</accession>
<evidence type="ECO:0000313" key="4">
    <source>
        <dbReference type="Proteomes" id="UP000249688"/>
    </source>
</evidence>
<dbReference type="InterPro" id="IPR031566">
    <property type="entry name" value="CitMHS_2"/>
</dbReference>
<feature type="transmembrane region" description="Helical" evidence="1">
    <location>
        <begin position="34"/>
        <end position="53"/>
    </location>
</feature>
<name>A0A2W7JG55_9PROT</name>